<evidence type="ECO:0000313" key="4">
    <source>
        <dbReference type="EMBL" id="MBA8921372.1"/>
    </source>
</evidence>
<comment type="caution">
    <text evidence="4">The sequence shown here is derived from an EMBL/GenBank/DDBJ whole genome shotgun (WGS) entry which is preliminary data.</text>
</comment>
<dbReference type="RefSeq" id="WP_083504793.1">
    <property type="nucleotide sequence ID" value="NZ_BAAAKT010000004.1"/>
</dbReference>
<keyword evidence="1" id="KW-0560">Oxidoreductase</keyword>
<name>A0A839FSS6_9MICC</name>
<dbReference type="InterPro" id="IPR000683">
    <property type="entry name" value="Gfo/Idh/MocA-like_OxRdtase_N"/>
</dbReference>
<dbReference type="Gene3D" id="3.30.360.10">
    <property type="entry name" value="Dihydrodipicolinate Reductase, domain 2"/>
    <property type="match status" value="1"/>
</dbReference>
<feature type="region of interest" description="Disordered" evidence="2">
    <location>
        <begin position="1"/>
        <end position="65"/>
    </location>
</feature>
<dbReference type="SUPFAM" id="SSF55347">
    <property type="entry name" value="Glyceraldehyde-3-phosphate dehydrogenase-like, C-terminal domain"/>
    <property type="match status" value="1"/>
</dbReference>
<sequence length="478" mass="52073">MWSQPENHLLEAGQQRPSPLVRPAPSRPATSVPAVPEAPAAPAAPAAPDLRLPEEPDSPLDPEAGRVSIGIVGAGQFSKSFATLWHLHPHVSRLSITDVIPERAAALAAEYEDAQTIGSYQEMLDSDIDAVAIFTQRWTHGPLVLQALRAGKHVYSAVPMAVELTEIEEIIAEVRRTGLTYMMGETSYYNPATVYMRDRIRKGDLGRVFYTEGDYVHDMDLGFYAAYRYSGGPGWKATASYPPMLYPTHAIGGVLGALPARAVSVSCIGVEDDRDDGVFDRELSQFNNSFSNASALFKLSDGGAMRTNEMRRVGYPSPIRESRFRFFGTEASFEQLAHQTVWNDKQESHDISADFIPVRHPQPEVADLDPALRAAFSSGTAAVHDRSRLPREYDHAPNGHEGAHHFLADDFIRSLVTGESPPVNAWRAAMFTAPGIVAHASALAGGTQLPIPDFGAPPSPSLSPRRNRTTDPSRGRSS</sequence>
<dbReference type="OrthoDB" id="103047at2"/>
<reference evidence="4 5" key="1">
    <citation type="submission" date="2020-08" db="EMBL/GenBank/DDBJ databases">
        <title>Sequencing the genomes of 1000 actinobacteria strains.</title>
        <authorList>
            <person name="Klenk H.-P."/>
        </authorList>
    </citation>
    <scope>NUCLEOTIDE SEQUENCE [LARGE SCALE GENOMIC DNA]</scope>
    <source>
        <strain evidence="4 5">DSM 19081</strain>
    </source>
</reference>
<dbReference type="Proteomes" id="UP000546252">
    <property type="component" value="Unassembled WGS sequence"/>
</dbReference>
<organism evidence="4 5">
    <name type="scientific">Nesterenkonia jeotgali</name>
    <dbReference type="NCBI Taxonomy" id="317018"/>
    <lineage>
        <taxon>Bacteria</taxon>
        <taxon>Bacillati</taxon>
        <taxon>Actinomycetota</taxon>
        <taxon>Actinomycetes</taxon>
        <taxon>Micrococcales</taxon>
        <taxon>Micrococcaceae</taxon>
        <taxon>Nesterenkonia</taxon>
    </lineage>
</organism>
<dbReference type="GO" id="GO:0000166">
    <property type="term" value="F:nucleotide binding"/>
    <property type="evidence" value="ECO:0007669"/>
    <property type="project" value="InterPro"/>
</dbReference>
<feature type="domain" description="Gfo/Idh/MocA-like oxidoreductase N-terminal" evidence="3">
    <location>
        <begin position="68"/>
        <end position="184"/>
    </location>
</feature>
<dbReference type="InterPro" id="IPR050463">
    <property type="entry name" value="Gfo/Idh/MocA_oxidrdct_glycsds"/>
</dbReference>
<dbReference type="InterPro" id="IPR036291">
    <property type="entry name" value="NAD(P)-bd_dom_sf"/>
</dbReference>
<feature type="compositionally biased region" description="Basic and acidic residues" evidence="2">
    <location>
        <begin position="468"/>
        <end position="478"/>
    </location>
</feature>
<feature type="compositionally biased region" description="Low complexity" evidence="2">
    <location>
        <begin position="28"/>
        <end position="50"/>
    </location>
</feature>
<evidence type="ECO:0000256" key="1">
    <source>
        <dbReference type="ARBA" id="ARBA00023002"/>
    </source>
</evidence>
<accession>A0A839FSS6</accession>
<evidence type="ECO:0000256" key="2">
    <source>
        <dbReference type="SAM" id="MobiDB-lite"/>
    </source>
</evidence>
<dbReference type="Pfam" id="PF01408">
    <property type="entry name" value="GFO_IDH_MocA"/>
    <property type="match status" value="1"/>
</dbReference>
<feature type="region of interest" description="Disordered" evidence="2">
    <location>
        <begin position="449"/>
        <end position="478"/>
    </location>
</feature>
<proteinExistence type="predicted"/>
<dbReference type="GO" id="GO:0016491">
    <property type="term" value="F:oxidoreductase activity"/>
    <property type="evidence" value="ECO:0007669"/>
    <property type="project" value="UniProtKB-KW"/>
</dbReference>
<dbReference type="SUPFAM" id="SSF51735">
    <property type="entry name" value="NAD(P)-binding Rossmann-fold domains"/>
    <property type="match status" value="1"/>
</dbReference>
<evidence type="ECO:0000313" key="5">
    <source>
        <dbReference type="Proteomes" id="UP000546252"/>
    </source>
</evidence>
<dbReference type="EMBL" id="JACJIH010000001">
    <property type="protein sequence ID" value="MBA8921372.1"/>
    <property type="molecule type" value="Genomic_DNA"/>
</dbReference>
<dbReference type="AlphaFoldDB" id="A0A839FSS6"/>
<protein>
    <submittedName>
        <fullName evidence="4">Putative dehydrogenase</fullName>
    </submittedName>
</protein>
<dbReference type="PANTHER" id="PTHR43818:SF11">
    <property type="entry name" value="BCDNA.GH03377"/>
    <property type="match status" value="1"/>
</dbReference>
<evidence type="ECO:0000259" key="3">
    <source>
        <dbReference type="Pfam" id="PF01408"/>
    </source>
</evidence>
<dbReference type="PANTHER" id="PTHR43818">
    <property type="entry name" value="BCDNA.GH03377"/>
    <property type="match status" value="1"/>
</dbReference>
<dbReference type="Gene3D" id="3.40.50.720">
    <property type="entry name" value="NAD(P)-binding Rossmann-like Domain"/>
    <property type="match status" value="1"/>
</dbReference>
<gene>
    <name evidence="4" type="ORF">HNR24_001305</name>
</gene>